<organism evidence="2 3">
    <name type="scientific">Aquipseudomonas alcaligenes</name>
    <name type="common">Pseudomonas alcaligenes</name>
    <dbReference type="NCBI Taxonomy" id="43263"/>
    <lineage>
        <taxon>Bacteria</taxon>
        <taxon>Pseudomonadati</taxon>
        <taxon>Pseudomonadota</taxon>
        <taxon>Gammaproteobacteria</taxon>
        <taxon>Pseudomonadales</taxon>
        <taxon>Pseudomonadaceae</taxon>
        <taxon>Aquipseudomonas</taxon>
    </lineage>
</organism>
<evidence type="ECO:0000313" key="3">
    <source>
        <dbReference type="Proteomes" id="UP000887212"/>
    </source>
</evidence>
<dbReference type="Proteomes" id="UP000887212">
    <property type="component" value="Unassembled WGS sequence"/>
</dbReference>
<sequence length="615" mass="67779">MDAAQLSRTSPGMDKQSPHLLLRVPTPDRQGLSLCDANPREMKRWLAALPKANIGETARQLYQCLTELNQLITPCDNRLQLLELLRLEVHFVCSHLARHFLNQSIVLDERPRKVANLCQALQNHLAMGYKLIVTEELPRFAKERAQLLAVALQRASHCLYGPLVRATQLYCPVPEGLWLELHQLHRIARQHGLQRAQVRDSLAHNGTSQSIEQIYLAALLLGCARCNQMRQSGIARLAEALESWSQLASLQRADAPTSLFAIAPQLDGPPRYKSLFGATELGHLLGLDPHALVDAIKEHLLLPPDSAEASRLSVPEGMPGELLQHLASAWGDIAERTFQRNPGRGSLTLCIGMSALHFNLAGQRSFTDLLKHEAAPRSAQFKTSNVGSGGPDVWASAFDAQRESHWELGLQMEEIQFKPAKGASQAAEEAGESYPSYELPIINHSPGGYCLNWPREVPSQLQAGELLGVQDTPGQGWSVAVVRWIRQVRGGGTQMGIELIAPHAQPCGVQLVRKSEQNSQYLRALLLPEIRVISRPATLITPRLPFQESHKVVINLSGDETRAILSRKQTSTASFSQFEYRVLGEANTSSGTSVTAAKDPGKSGDEDFDSLWKSL</sequence>
<evidence type="ECO:0000313" key="2">
    <source>
        <dbReference type="EMBL" id="GIZ89592.1"/>
    </source>
</evidence>
<proteinExistence type="predicted"/>
<gene>
    <name evidence="2" type="ORF">KAM435_29190</name>
</gene>
<feature type="region of interest" description="Disordered" evidence="1">
    <location>
        <begin position="588"/>
        <end position="615"/>
    </location>
</feature>
<dbReference type="AlphaFoldDB" id="A0AA37CHU7"/>
<evidence type="ECO:0008006" key="4">
    <source>
        <dbReference type="Google" id="ProtNLM"/>
    </source>
</evidence>
<dbReference type="EMBL" id="BPMS01000013">
    <property type="protein sequence ID" value="GIZ89592.1"/>
    <property type="molecule type" value="Genomic_DNA"/>
</dbReference>
<accession>A0AA37CHU7</accession>
<comment type="caution">
    <text evidence="2">The sequence shown here is derived from an EMBL/GenBank/DDBJ whole genome shotgun (WGS) entry which is preliminary data.</text>
</comment>
<protein>
    <recommendedName>
        <fullName evidence="4">Molecular chaperone</fullName>
    </recommendedName>
</protein>
<name>A0AA37CHU7_AQUAC</name>
<reference evidence="2" key="1">
    <citation type="submission" date="2021-07" db="EMBL/GenBank/DDBJ databases">
        <title>Whole genome sequencing of carbapenem-resistant Pseudomonas spp. isolated in Japan.</title>
        <authorList>
            <person name="Suzuki M."/>
            <person name="Maehana S."/>
            <person name="Kitasato H."/>
        </authorList>
    </citation>
    <scope>NUCLEOTIDE SEQUENCE</scope>
    <source>
        <strain evidence="2">KAM435</strain>
    </source>
</reference>
<evidence type="ECO:0000256" key="1">
    <source>
        <dbReference type="SAM" id="MobiDB-lite"/>
    </source>
</evidence>